<sequence>MGLVNSSLVLECLILLAEHFYFSGKKKIVTILALQVRFYT</sequence>
<dbReference type="EMBL" id="CP024785">
    <property type="protein sequence ID" value="AUB35035.1"/>
    <property type="molecule type" value="Genomic_DNA"/>
</dbReference>
<gene>
    <name evidence="1" type="ORF">COO91_00886</name>
</gene>
<keyword evidence="2" id="KW-1185">Reference proteome</keyword>
<reference evidence="1 2" key="1">
    <citation type="submission" date="2017-11" db="EMBL/GenBank/DDBJ databases">
        <title>Complete genome of a free-living desiccation-tolerant cyanobacterium and its photosynthetic adaptation to extreme terrestrial habitat.</title>
        <authorList>
            <person name="Shang J."/>
        </authorList>
    </citation>
    <scope>NUCLEOTIDE SEQUENCE [LARGE SCALE GENOMIC DNA]</scope>
    <source>
        <strain evidence="1 2">CCNUN1</strain>
    </source>
</reference>
<evidence type="ECO:0000313" key="2">
    <source>
        <dbReference type="Proteomes" id="UP000232003"/>
    </source>
</evidence>
<name>A0A2K8SJN3_9NOSO</name>
<dbReference type="KEGG" id="nfl:COO91_00886"/>
<organism evidence="1 2">
    <name type="scientific">Nostoc flagelliforme CCNUN1</name>
    <dbReference type="NCBI Taxonomy" id="2038116"/>
    <lineage>
        <taxon>Bacteria</taxon>
        <taxon>Bacillati</taxon>
        <taxon>Cyanobacteriota</taxon>
        <taxon>Cyanophyceae</taxon>
        <taxon>Nostocales</taxon>
        <taxon>Nostocaceae</taxon>
        <taxon>Nostoc</taxon>
    </lineage>
</organism>
<evidence type="ECO:0000313" key="1">
    <source>
        <dbReference type="EMBL" id="AUB35035.1"/>
    </source>
</evidence>
<accession>A0A2K8SJN3</accession>
<protein>
    <submittedName>
        <fullName evidence="1">Uncharacterized protein</fullName>
    </submittedName>
</protein>
<proteinExistence type="predicted"/>
<dbReference type="Proteomes" id="UP000232003">
    <property type="component" value="Chromosome"/>
</dbReference>
<dbReference type="AlphaFoldDB" id="A0A2K8SJN3"/>